<dbReference type="InterPro" id="IPR001296">
    <property type="entry name" value="Glyco_trans_1"/>
</dbReference>
<dbReference type="SUPFAM" id="SSF53756">
    <property type="entry name" value="UDP-Glycosyltransferase/glycogen phosphorylase"/>
    <property type="match status" value="1"/>
</dbReference>
<dbReference type="PANTHER" id="PTHR12526:SF629">
    <property type="entry name" value="TEICHURONIC ACID BIOSYNTHESIS GLYCOSYLTRANSFERASE TUAH-RELATED"/>
    <property type="match status" value="1"/>
</dbReference>
<feature type="domain" description="Glycosyl transferase family 1" evidence="3">
    <location>
        <begin position="324"/>
        <end position="473"/>
    </location>
</feature>
<dbReference type="Proteomes" id="UP000002362">
    <property type="component" value="Chromosome"/>
</dbReference>
<keyword evidence="2 4" id="KW-0808">Transferase</keyword>
<dbReference type="GO" id="GO:0016757">
    <property type="term" value="F:glycosyltransferase activity"/>
    <property type="evidence" value="ECO:0007669"/>
    <property type="project" value="UniProtKB-KW"/>
</dbReference>
<organism evidence="4 5">
    <name type="scientific">Leuconostoc kimchii (strain IMSNU 11154 / KCTC 2386 / IH25)</name>
    <dbReference type="NCBI Taxonomy" id="762051"/>
    <lineage>
        <taxon>Bacteria</taxon>
        <taxon>Bacillati</taxon>
        <taxon>Bacillota</taxon>
        <taxon>Bacilli</taxon>
        <taxon>Lactobacillales</taxon>
        <taxon>Lactobacillaceae</taxon>
        <taxon>Leuconostoc</taxon>
    </lineage>
</organism>
<evidence type="ECO:0000313" key="5">
    <source>
        <dbReference type="Proteomes" id="UP000002362"/>
    </source>
</evidence>
<dbReference type="PATRIC" id="fig|762051.18.peg.1589"/>
<evidence type="ECO:0000256" key="2">
    <source>
        <dbReference type="ARBA" id="ARBA00022679"/>
    </source>
</evidence>
<sequence>MQAIFLNTFYAENLSGASYAVNKRLELFLRHQVDTKIMTTTFYLTNRYYFGKHFPSQKDAFFDFTNVVTNTINVNEKEIKPDKTFFNTLGFQITNEKNKAVSKQSNYVTWITYPDGRILEISYYNRDNQILRKDGYDHRGFLCLKSYYEINEDNHLCLTRREHLNQNGNVMLTYFFTLDNKLRKIFRCVEGGAIYAFNNENELLLSVLKEYTKNRSENYVVIADLFITDTLAKLSQLNEQKNVALFVQLHNIQYKQTREGNPIRIGYSYPVLNNELYKGLIVLTDRQKRDVDSIIQSKNNIYTIPENWFSKTDVNNYYSVNWDDKEDGLVIISARLDAVKQIDQAISAVIFAHKRVPKIHLEIWGNGSERETLEQLIEQHNAGDYIFLKGTLDNVSMKKRISESQLHLLTSKNEGLPMVLFEAQLGQTPSICYDIDYGPDAIINNRINGDLIAPNDTKYLAMRLEELFKDEKQGTLRQYAFNTRATLDKYSESSIWSLWESLIKQAFNYENYNHRES</sequence>
<dbReference type="HOGENOM" id="CLU_009583_21_0_9"/>
<gene>
    <name evidence="4" type="ordered locus">LKI_07900</name>
</gene>
<dbReference type="STRING" id="762051.LKI_07900"/>
<protein>
    <submittedName>
        <fullName evidence="4">Putative glycosyl transferase</fullName>
    </submittedName>
</protein>
<evidence type="ECO:0000259" key="3">
    <source>
        <dbReference type="Pfam" id="PF00534"/>
    </source>
</evidence>
<dbReference type="AlphaFoldDB" id="D5T4W7"/>
<evidence type="ECO:0000256" key="1">
    <source>
        <dbReference type="ARBA" id="ARBA00022676"/>
    </source>
</evidence>
<evidence type="ECO:0000313" key="4">
    <source>
        <dbReference type="EMBL" id="ADG41119.1"/>
    </source>
</evidence>
<dbReference type="KEGG" id="lki:LKI_07900"/>
<name>D5T4W7_LEUKI</name>
<accession>D5T4W7</accession>
<dbReference type="PANTHER" id="PTHR12526">
    <property type="entry name" value="GLYCOSYLTRANSFERASE"/>
    <property type="match status" value="1"/>
</dbReference>
<keyword evidence="1" id="KW-0328">Glycosyltransferase</keyword>
<dbReference type="EMBL" id="CP001758">
    <property type="protein sequence ID" value="ADG41119.1"/>
    <property type="molecule type" value="Genomic_DNA"/>
</dbReference>
<dbReference type="eggNOG" id="COG0438">
    <property type="taxonomic scope" value="Bacteria"/>
</dbReference>
<dbReference type="RefSeq" id="WP_013103708.1">
    <property type="nucleotide sequence ID" value="NC_014136.1"/>
</dbReference>
<proteinExistence type="predicted"/>
<dbReference type="OrthoDB" id="570545at2"/>
<dbReference type="Pfam" id="PF00534">
    <property type="entry name" value="Glycos_transf_1"/>
    <property type="match status" value="1"/>
</dbReference>
<dbReference type="Gene3D" id="3.40.50.2000">
    <property type="entry name" value="Glycogen Phosphorylase B"/>
    <property type="match status" value="2"/>
</dbReference>
<reference evidence="4 5" key="1">
    <citation type="journal article" date="2010" name="J. Bacteriol.">
        <title>Complete genome sequence analysis of Leuconostoc kimchii IMSNU 11154.</title>
        <authorList>
            <person name="Oh H.M."/>
            <person name="Cho Y.J."/>
            <person name="Kim B.K."/>
            <person name="Roe J.H."/>
            <person name="Kang S.O."/>
            <person name="Nahm B.H."/>
            <person name="Jeong G."/>
            <person name="Han H.U."/>
            <person name="Chun J."/>
        </authorList>
    </citation>
    <scope>NUCLEOTIDE SEQUENCE [LARGE SCALE GENOMIC DNA]</scope>
    <source>
        <strain evidence="5">IMSNU 11154 / KCTC 2386 / IH25</strain>
    </source>
</reference>
<dbReference type="CAZy" id="GT4">
    <property type="family name" value="Glycosyltransferase Family 4"/>
</dbReference>